<protein>
    <submittedName>
        <fullName evidence="1">Uncharacterized protein</fullName>
    </submittedName>
</protein>
<reference evidence="1" key="1">
    <citation type="journal article" date="2022" name="Int. J. Mol. Sci.">
        <title>Draft Genome of Tanacetum Coccineum: Genomic Comparison of Closely Related Tanacetum-Family Plants.</title>
        <authorList>
            <person name="Yamashiro T."/>
            <person name="Shiraishi A."/>
            <person name="Nakayama K."/>
            <person name="Satake H."/>
        </authorList>
    </citation>
    <scope>NUCLEOTIDE SEQUENCE</scope>
</reference>
<proteinExistence type="predicted"/>
<sequence>MPSHVQNGDINNCFNISVGSRQCFDYCLVFLTSFGGFLHLASSMQLDVVVLVVLELVVELVLALGPELVLKFAPVESGLSQFDLQSAPLGLQLVSAQVHVEFVVVQLESALGHLAIQTI</sequence>
<accession>A0ABQ5CPA2</accession>
<evidence type="ECO:0000313" key="2">
    <source>
        <dbReference type="Proteomes" id="UP001151760"/>
    </source>
</evidence>
<organism evidence="1 2">
    <name type="scientific">Tanacetum coccineum</name>
    <dbReference type="NCBI Taxonomy" id="301880"/>
    <lineage>
        <taxon>Eukaryota</taxon>
        <taxon>Viridiplantae</taxon>
        <taxon>Streptophyta</taxon>
        <taxon>Embryophyta</taxon>
        <taxon>Tracheophyta</taxon>
        <taxon>Spermatophyta</taxon>
        <taxon>Magnoliopsida</taxon>
        <taxon>eudicotyledons</taxon>
        <taxon>Gunneridae</taxon>
        <taxon>Pentapetalae</taxon>
        <taxon>asterids</taxon>
        <taxon>campanulids</taxon>
        <taxon>Asterales</taxon>
        <taxon>Asteraceae</taxon>
        <taxon>Asteroideae</taxon>
        <taxon>Anthemideae</taxon>
        <taxon>Anthemidinae</taxon>
        <taxon>Tanacetum</taxon>
    </lineage>
</organism>
<dbReference type="EMBL" id="BQNB010014499">
    <property type="protein sequence ID" value="GJT28916.1"/>
    <property type="molecule type" value="Genomic_DNA"/>
</dbReference>
<reference evidence="1" key="2">
    <citation type="submission" date="2022-01" db="EMBL/GenBank/DDBJ databases">
        <authorList>
            <person name="Yamashiro T."/>
            <person name="Shiraishi A."/>
            <person name="Satake H."/>
            <person name="Nakayama K."/>
        </authorList>
    </citation>
    <scope>NUCLEOTIDE SEQUENCE</scope>
</reference>
<dbReference type="Proteomes" id="UP001151760">
    <property type="component" value="Unassembled WGS sequence"/>
</dbReference>
<keyword evidence="2" id="KW-1185">Reference proteome</keyword>
<comment type="caution">
    <text evidence="1">The sequence shown here is derived from an EMBL/GenBank/DDBJ whole genome shotgun (WGS) entry which is preliminary data.</text>
</comment>
<name>A0ABQ5CPA2_9ASTR</name>
<gene>
    <name evidence="1" type="ORF">Tco_0909191</name>
</gene>
<evidence type="ECO:0000313" key="1">
    <source>
        <dbReference type="EMBL" id="GJT28916.1"/>
    </source>
</evidence>